<feature type="compositionally biased region" description="Basic and acidic residues" evidence="1">
    <location>
        <begin position="7"/>
        <end position="22"/>
    </location>
</feature>
<dbReference type="Proteomes" id="UP000267821">
    <property type="component" value="Unassembled WGS sequence"/>
</dbReference>
<proteinExistence type="predicted"/>
<dbReference type="EMBL" id="ML121603">
    <property type="protein sequence ID" value="RPB18951.1"/>
    <property type="molecule type" value="Genomic_DNA"/>
</dbReference>
<sequence>MSSVPRSIRDRKQEESVKDITEVSSNKFEDQEELRNSGNGSGSDVVEIKQLQHSSWKTRLFASILHKLQGLCYLAQTFITNYTFFKLPFLSILDIINLVDEVWDWAQEHEKNHSELNAMDPTLNPKYNPLTGKVETRRRKRKVEEVAVYHVTQKAQVKAAAKLKGILAKISEEFGGIKNFLKAWTDNKLLEEIQLKARSHFLKKGGALEVMEKWFPYIQKDIDSKGVMMNTVLLVCNTEVNEIISMEECPLRYVGKSMATGNVKDRGNVLYGSLCSSLDDMKIFLQENAPVAWRIFYGIAEGSTEKSNVDFVTLNLMLGVLNNRNQQINAYQTIITIFLYSSHLNKPAIEVLHRLGICCLYSHLNTMLKRLAKVLENQLREDAQSYPMKLTVDNLNKLVGVRDESSIR</sequence>
<gene>
    <name evidence="2" type="ORF">L211DRAFT_899492</name>
</gene>
<dbReference type="AlphaFoldDB" id="A0A3N4LE49"/>
<evidence type="ECO:0000313" key="2">
    <source>
        <dbReference type="EMBL" id="RPB18951.1"/>
    </source>
</evidence>
<reference evidence="2 3" key="1">
    <citation type="journal article" date="2018" name="Nat. Ecol. Evol.">
        <title>Pezizomycetes genomes reveal the molecular basis of ectomycorrhizal truffle lifestyle.</title>
        <authorList>
            <person name="Murat C."/>
            <person name="Payen T."/>
            <person name="Noel B."/>
            <person name="Kuo A."/>
            <person name="Morin E."/>
            <person name="Chen J."/>
            <person name="Kohler A."/>
            <person name="Krizsan K."/>
            <person name="Balestrini R."/>
            <person name="Da Silva C."/>
            <person name="Montanini B."/>
            <person name="Hainaut M."/>
            <person name="Levati E."/>
            <person name="Barry K.W."/>
            <person name="Belfiori B."/>
            <person name="Cichocki N."/>
            <person name="Clum A."/>
            <person name="Dockter R.B."/>
            <person name="Fauchery L."/>
            <person name="Guy J."/>
            <person name="Iotti M."/>
            <person name="Le Tacon F."/>
            <person name="Lindquist E.A."/>
            <person name="Lipzen A."/>
            <person name="Malagnac F."/>
            <person name="Mello A."/>
            <person name="Molinier V."/>
            <person name="Miyauchi S."/>
            <person name="Poulain J."/>
            <person name="Riccioni C."/>
            <person name="Rubini A."/>
            <person name="Sitrit Y."/>
            <person name="Splivallo R."/>
            <person name="Traeger S."/>
            <person name="Wang M."/>
            <person name="Zifcakova L."/>
            <person name="Wipf D."/>
            <person name="Zambonelli A."/>
            <person name="Paolocci F."/>
            <person name="Nowrousian M."/>
            <person name="Ottonello S."/>
            <person name="Baldrian P."/>
            <person name="Spatafora J.W."/>
            <person name="Henrissat B."/>
            <person name="Nagy L.G."/>
            <person name="Aury J.M."/>
            <person name="Wincker P."/>
            <person name="Grigoriev I.V."/>
            <person name="Bonfante P."/>
            <person name="Martin F.M."/>
        </authorList>
    </citation>
    <scope>NUCLEOTIDE SEQUENCE [LARGE SCALE GENOMIC DNA]</scope>
    <source>
        <strain evidence="2 3">ATCC MYA-4762</strain>
    </source>
</reference>
<organism evidence="2 3">
    <name type="scientific">Terfezia boudieri ATCC MYA-4762</name>
    <dbReference type="NCBI Taxonomy" id="1051890"/>
    <lineage>
        <taxon>Eukaryota</taxon>
        <taxon>Fungi</taxon>
        <taxon>Dikarya</taxon>
        <taxon>Ascomycota</taxon>
        <taxon>Pezizomycotina</taxon>
        <taxon>Pezizomycetes</taxon>
        <taxon>Pezizales</taxon>
        <taxon>Pezizaceae</taxon>
        <taxon>Terfezia</taxon>
    </lineage>
</organism>
<dbReference type="InParanoid" id="A0A3N4LE49"/>
<evidence type="ECO:0000313" key="3">
    <source>
        <dbReference type="Proteomes" id="UP000267821"/>
    </source>
</evidence>
<accession>A0A3N4LE49</accession>
<protein>
    <submittedName>
        <fullName evidence="2">Uncharacterized protein</fullName>
    </submittedName>
</protein>
<name>A0A3N4LE49_9PEZI</name>
<evidence type="ECO:0000256" key="1">
    <source>
        <dbReference type="SAM" id="MobiDB-lite"/>
    </source>
</evidence>
<dbReference type="OrthoDB" id="4743193at2759"/>
<feature type="region of interest" description="Disordered" evidence="1">
    <location>
        <begin position="1"/>
        <end position="22"/>
    </location>
</feature>
<keyword evidence="3" id="KW-1185">Reference proteome</keyword>